<evidence type="ECO:0000313" key="3">
    <source>
        <dbReference type="EMBL" id="MBB3087854.1"/>
    </source>
</evidence>
<organism evidence="3 4">
    <name type="scientific">Nocardioides albus</name>
    <dbReference type="NCBI Taxonomy" id="1841"/>
    <lineage>
        <taxon>Bacteria</taxon>
        <taxon>Bacillati</taxon>
        <taxon>Actinomycetota</taxon>
        <taxon>Actinomycetes</taxon>
        <taxon>Propionibacteriales</taxon>
        <taxon>Nocardioidaceae</taxon>
        <taxon>Nocardioides</taxon>
    </lineage>
</organism>
<dbReference type="Gene3D" id="3.30.2320.60">
    <property type="entry name" value="FhaA, phosphopeptide-binding domain (DUF3662)"/>
    <property type="match status" value="1"/>
</dbReference>
<dbReference type="InterPro" id="IPR008984">
    <property type="entry name" value="SMAD_FHA_dom_sf"/>
</dbReference>
<dbReference type="CDD" id="cd00060">
    <property type="entry name" value="FHA"/>
    <property type="match status" value="1"/>
</dbReference>
<accession>A0A7W5A1Y1</accession>
<protein>
    <recommendedName>
        <fullName evidence="2">FHA domain-containing protein</fullName>
    </recommendedName>
</protein>
<evidence type="ECO:0000313" key="4">
    <source>
        <dbReference type="Proteomes" id="UP000577707"/>
    </source>
</evidence>
<dbReference type="InterPro" id="IPR042287">
    <property type="entry name" value="FhaA_N_sf"/>
</dbReference>
<keyword evidence="4" id="KW-1185">Reference proteome</keyword>
<dbReference type="Pfam" id="PF00498">
    <property type="entry name" value="FHA"/>
    <property type="match status" value="1"/>
</dbReference>
<dbReference type="InterPro" id="IPR022128">
    <property type="entry name" value="FhaA_N"/>
</dbReference>
<gene>
    <name evidence="3" type="ORF">FHS12_000787</name>
</gene>
<comment type="caution">
    <text evidence="3">The sequence shown here is derived from an EMBL/GenBank/DDBJ whole genome shotgun (WGS) entry which is preliminary data.</text>
</comment>
<dbReference type="InterPro" id="IPR000253">
    <property type="entry name" value="FHA_dom"/>
</dbReference>
<dbReference type="Proteomes" id="UP000577707">
    <property type="component" value="Unassembled WGS sequence"/>
</dbReference>
<keyword evidence="1" id="KW-0597">Phosphoprotein</keyword>
<reference evidence="3 4" key="1">
    <citation type="submission" date="2020-08" db="EMBL/GenBank/DDBJ databases">
        <title>Genomic Encyclopedia of Type Strains, Phase III (KMG-III): the genomes of soil and plant-associated and newly described type strains.</title>
        <authorList>
            <person name="Whitman W."/>
        </authorList>
    </citation>
    <scope>NUCLEOTIDE SEQUENCE [LARGE SCALE GENOMIC DNA]</scope>
    <source>
        <strain evidence="3 4">CECT 3302</strain>
    </source>
</reference>
<dbReference type="Gene3D" id="2.60.200.20">
    <property type="match status" value="1"/>
</dbReference>
<sequence>MSGLQKFEQKLEQFISGAFAKAFRSEVKSVEIVAALQREIDNNAQVLSRQRRLVPNDFFVELSASDLGKLESYGPHLKEELKRQLMDHAEAQGFVFPGRVSIEFGEAKDLTIGRFRVRSRAQAAVSGADMSDTQVSRAQAYLEINGTRHPLHGNLVVGRGTDADLRINDPGISRRHIEFRSKQAGDRVRVEVYDLGSTNGMLVNGQKMASATLDDGSQVRIGTTVITAHIVEERSS</sequence>
<feature type="domain" description="FHA" evidence="2">
    <location>
        <begin position="155"/>
        <end position="208"/>
    </location>
</feature>
<dbReference type="SMART" id="SM00240">
    <property type="entry name" value="FHA"/>
    <property type="match status" value="1"/>
</dbReference>
<dbReference type="EMBL" id="JACHXG010000002">
    <property type="protein sequence ID" value="MBB3087854.1"/>
    <property type="molecule type" value="Genomic_DNA"/>
</dbReference>
<dbReference type="SUPFAM" id="SSF49879">
    <property type="entry name" value="SMAD/FHA domain"/>
    <property type="match status" value="1"/>
</dbReference>
<dbReference type="Pfam" id="PF12401">
    <property type="entry name" value="FhaA_N"/>
    <property type="match status" value="1"/>
</dbReference>
<dbReference type="AlphaFoldDB" id="A0A7W5A1Y1"/>
<dbReference type="PROSITE" id="PS50006">
    <property type="entry name" value="FHA_DOMAIN"/>
    <property type="match status" value="1"/>
</dbReference>
<evidence type="ECO:0000256" key="1">
    <source>
        <dbReference type="ARBA" id="ARBA00022553"/>
    </source>
</evidence>
<evidence type="ECO:0000259" key="2">
    <source>
        <dbReference type="PROSITE" id="PS50006"/>
    </source>
</evidence>
<proteinExistence type="predicted"/>
<name>A0A7W5A1Y1_9ACTN</name>
<dbReference type="RefSeq" id="WP_183542456.1">
    <property type="nucleotide sequence ID" value="NZ_BMQT01000004.1"/>
</dbReference>